<evidence type="ECO:0000256" key="4">
    <source>
        <dbReference type="ARBA" id="ARBA00022517"/>
    </source>
</evidence>
<dbReference type="InterPro" id="IPR009000">
    <property type="entry name" value="Transl_B-barrel_sf"/>
</dbReference>
<evidence type="ECO:0000256" key="5">
    <source>
        <dbReference type="ARBA" id="ARBA00022552"/>
    </source>
</evidence>
<keyword evidence="4" id="KW-0690">Ribosome biogenesis</keyword>
<dbReference type="OMA" id="RNDINTH"/>
<dbReference type="RefSeq" id="XP_001731160.1">
    <property type="nucleotide sequence ID" value="XM_001731108.1"/>
</dbReference>
<dbReference type="InterPro" id="IPR007504">
    <property type="entry name" value="H/ACA_rnp_Gar1/Naf1"/>
</dbReference>
<gene>
    <name evidence="10" type="ORF">MGL_1343</name>
</gene>
<reference evidence="10 11" key="1">
    <citation type="journal article" date="2007" name="Proc. Natl. Acad. Sci. U.S.A.">
        <title>Dandruff-associated Malassezia genomes reveal convergent and divergent virulence traits shared with plant and human fungal pathogens.</title>
        <authorList>
            <person name="Xu J."/>
            <person name="Saunders C.W."/>
            <person name="Hu P."/>
            <person name="Grant R.A."/>
            <person name="Boekhout T."/>
            <person name="Kuramae E.E."/>
            <person name="Kronstad J.W."/>
            <person name="Deangelis Y.M."/>
            <person name="Reeder N.L."/>
            <person name="Johnstone K.R."/>
            <person name="Leland M."/>
            <person name="Fieno A.M."/>
            <person name="Begley W.M."/>
            <person name="Sun Y."/>
            <person name="Lacey M.P."/>
            <person name="Chaudhary T."/>
            <person name="Keough T."/>
            <person name="Chu L."/>
            <person name="Sears R."/>
            <person name="Yuan B."/>
            <person name="Dawson T.L.Jr."/>
        </authorList>
    </citation>
    <scope>NUCLEOTIDE SEQUENCE [LARGE SCALE GENOMIC DNA]</scope>
    <source>
        <strain evidence="11">ATCC MYA-4612 / CBS 7966</strain>
    </source>
</reference>
<dbReference type="SUPFAM" id="SSF50447">
    <property type="entry name" value="Translation proteins"/>
    <property type="match status" value="1"/>
</dbReference>
<dbReference type="GeneID" id="5855467"/>
<evidence type="ECO:0000256" key="1">
    <source>
        <dbReference type="ARBA" id="ARBA00004123"/>
    </source>
</evidence>
<dbReference type="Pfam" id="PF04410">
    <property type="entry name" value="Gar1"/>
    <property type="match status" value="1"/>
</dbReference>
<evidence type="ECO:0000256" key="2">
    <source>
        <dbReference type="ARBA" id="ARBA00009801"/>
    </source>
</evidence>
<keyword evidence="8" id="KW-0539">Nucleus</keyword>
<dbReference type="GO" id="GO:0005634">
    <property type="term" value="C:nucleus"/>
    <property type="evidence" value="ECO:0007669"/>
    <property type="project" value="UniProtKB-SubCell"/>
</dbReference>
<feature type="compositionally biased region" description="Basic and acidic residues" evidence="9">
    <location>
        <begin position="53"/>
        <end position="74"/>
    </location>
</feature>
<comment type="similarity">
    <text evidence="2">Belongs to the NAF1 family.</text>
</comment>
<dbReference type="InParanoid" id="A8PX67"/>
<evidence type="ECO:0000256" key="3">
    <source>
        <dbReference type="ARBA" id="ARBA00021438"/>
    </source>
</evidence>
<dbReference type="GO" id="GO:0006364">
    <property type="term" value="P:rRNA processing"/>
    <property type="evidence" value="ECO:0007669"/>
    <property type="project" value="UniProtKB-KW"/>
</dbReference>
<dbReference type="PANTHER" id="PTHR31633:SF1">
    <property type="entry name" value="H_ACA RIBONUCLEOPROTEIN COMPLEX NON-CORE SUBUNIT NAF1"/>
    <property type="match status" value="1"/>
</dbReference>
<sequence>MGLEHSKLRHSGSSSAAEREGHSTTSNEQPNQQTNHQNGVTENSASTNNPPDDGFRAEEPAASKSLHEHRELVQKLRAQSGSNATSAADKVREEMQQAGIHDQRIDPVDETQTLAVDREPVTSDNESTVSSPTESESETESSSELDISVPSKREYADDDEDLGTTGEAPKTKNELDDDFPVPSISHVNQDDLHRLERIGTIHSVVDNVVLIEQTWEAESELKPREYDVLDSESLLCFENGQVLGLVYETFGSVQKPMYTVRFRSAEDIDSTTIQIGRAVYFLPSSSTFVLARSIRTKGSDASNMWDEEVAEDEVEYSDDEEELSAKRQAKKAKTCRIQQQPAVSSTYHDLDPATASLGPLGNQYVSSGAPVAPGGRRRRSSRARNDINTHVWSGARTPFPHGDYSNERGGVSIPHINPRFADQWIRQGSTPPMPYPPMPVPPVFPMSVTYSPHHPSMVQDVHNFIHEAYNPHAPGTGYESPHGQ</sequence>
<keyword evidence="5" id="KW-0698">rRNA processing</keyword>
<feature type="compositionally biased region" description="Basic and acidic residues" evidence="9">
    <location>
        <begin position="89"/>
        <end position="107"/>
    </location>
</feature>
<feature type="region of interest" description="Disordered" evidence="9">
    <location>
        <begin position="358"/>
        <end position="384"/>
    </location>
</feature>
<comment type="subcellular location">
    <subcellularLocation>
        <location evidence="1">Nucleus</location>
    </subcellularLocation>
</comment>
<evidence type="ECO:0000256" key="8">
    <source>
        <dbReference type="ARBA" id="ARBA00023242"/>
    </source>
</evidence>
<feature type="compositionally biased region" description="Polar residues" evidence="9">
    <location>
        <begin position="77"/>
        <end position="86"/>
    </location>
</feature>
<dbReference type="InterPro" id="IPR040309">
    <property type="entry name" value="Naf1"/>
</dbReference>
<proteinExistence type="inferred from homology"/>
<protein>
    <recommendedName>
        <fullName evidence="3">H/ACA ribonucleoprotein complex non-core subunit NAF1</fullName>
    </recommendedName>
</protein>
<dbReference type="GO" id="GO:0001522">
    <property type="term" value="P:pseudouridine synthesis"/>
    <property type="evidence" value="ECO:0007669"/>
    <property type="project" value="InterPro"/>
</dbReference>
<evidence type="ECO:0000256" key="6">
    <source>
        <dbReference type="ARBA" id="ARBA00022553"/>
    </source>
</evidence>
<dbReference type="EMBL" id="AAYY01000004">
    <property type="protein sequence ID" value="EDP43946.1"/>
    <property type="molecule type" value="Genomic_DNA"/>
</dbReference>
<keyword evidence="6" id="KW-0597">Phosphoprotein</keyword>
<dbReference type="AlphaFoldDB" id="A8PX67"/>
<accession>A8PX67</accession>
<organism evidence="10 11">
    <name type="scientific">Malassezia globosa (strain ATCC MYA-4612 / CBS 7966)</name>
    <name type="common">Dandruff-associated fungus</name>
    <dbReference type="NCBI Taxonomy" id="425265"/>
    <lineage>
        <taxon>Eukaryota</taxon>
        <taxon>Fungi</taxon>
        <taxon>Dikarya</taxon>
        <taxon>Basidiomycota</taxon>
        <taxon>Ustilaginomycotina</taxon>
        <taxon>Malasseziomycetes</taxon>
        <taxon>Malasseziales</taxon>
        <taxon>Malasseziaceae</taxon>
        <taxon>Malassezia</taxon>
    </lineage>
</organism>
<evidence type="ECO:0000313" key="10">
    <source>
        <dbReference type="EMBL" id="EDP43946.1"/>
    </source>
</evidence>
<dbReference type="GO" id="GO:0003723">
    <property type="term" value="F:RNA binding"/>
    <property type="evidence" value="ECO:0007669"/>
    <property type="project" value="UniProtKB-KW"/>
</dbReference>
<keyword evidence="7" id="KW-0694">RNA-binding</keyword>
<dbReference type="Proteomes" id="UP000008837">
    <property type="component" value="Unassembled WGS sequence"/>
</dbReference>
<feature type="compositionally biased region" description="Polar residues" evidence="9">
    <location>
        <begin position="23"/>
        <end position="50"/>
    </location>
</feature>
<dbReference type="OrthoDB" id="21550at2759"/>
<name>A8PX67_MALGO</name>
<dbReference type="VEuPathDB" id="FungiDB:MGL_1343"/>
<evidence type="ECO:0000313" key="11">
    <source>
        <dbReference type="Proteomes" id="UP000008837"/>
    </source>
</evidence>
<dbReference type="GO" id="GO:0000493">
    <property type="term" value="P:box H/ACA snoRNP assembly"/>
    <property type="evidence" value="ECO:0007669"/>
    <property type="project" value="InterPro"/>
</dbReference>
<comment type="caution">
    <text evidence="10">The sequence shown here is derived from an EMBL/GenBank/DDBJ whole genome shotgun (WGS) entry which is preliminary data.</text>
</comment>
<keyword evidence="11" id="KW-1185">Reference proteome</keyword>
<dbReference type="PANTHER" id="PTHR31633">
    <property type="entry name" value="H/ACA RIBONUCLEOPROTEIN COMPLEX NON-CORE SUBUNIT NAF1"/>
    <property type="match status" value="1"/>
</dbReference>
<evidence type="ECO:0000256" key="9">
    <source>
        <dbReference type="SAM" id="MobiDB-lite"/>
    </source>
</evidence>
<dbReference type="InterPro" id="IPR038664">
    <property type="entry name" value="Gar1/Naf1_Cbf5-bd_sf"/>
</dbReference>
<dbReference type="GO" id="GO:0005732">
    <property type="term" value="C:sno(s)RNA-containing ribonucleoprotein complex"/>
    <property type="evidence" value="ECO:0007669"/>
    <property type="project" value="InterPro"/>
</dbReference>
<dbReference type="STRING" id="425265.A8PX67"/>
<dbReference type="KEGG" id="mgl:MGL_1343"/>
<dbReference type="Gene3D" id="2.40.10.230">
    <property type="entry name" value="Probable tRNA pseudouridine synthase domain"/>
    <property type="match status" value="1"/>
</dbReference>
<evidence type="ECO:0000256" key="7">
    <source>
        <dbReference type="ARBA" id="ARBA00022884"/>
    </source>
</evidence>
<feature type="region of interest" description="Disordered" evidence="9">
    <location>
        <begin position="1"/>
        <end position="184"/>
    </location>
</feature>